<gene>
    <name evidence="2" type="ORF">BAUCODRAFT_28630</name>
</gene>
<dbReference type="AlphaFoldDB" id="M2LAT6"/>
<accession>M2LAT6</accession>
<dbReference type="KEGG" id="bcom:BAUCODRAFT_28630"/>
<feature type="compositionally biased region" description="Low complexity" evidence="1">
    <location>
        <begin position="327"/>
        <end position="340"/>
    </location>
</feature>
<feature type="compositionally biased region" description="Basic and acidic residues" evidence="1">
    <location>
        <begin position="394"/>
        <end position="405"/>
    </location>
</feature>
<feature type="compositionally biased region" description="Basic and acidic residues" evidence="1">
    <location>
        <begin position="303"/>
        <end position="313"/>
    </location>
</feature>
<name>M2LAT6_BAUPA</name>
<proteinExistence type="predicted"/>
<evidence type="ECO:0000313" key="2">
    <source>
        <dbReference type="EMBL" id="EMC90927.1"/>
    </source>
</evidence>
<feature type="compositionally biased region" description="Low complexity" evidence="1">
    <location>
        <begin position="270"/>
        <end position="290"/>
    </location>
</feature>
<feature type="compositionally biased region" description="Low complexity" evidence="1">
    <location>
        <begin position="368"/>
        <end position="388"/>
    </location>
</feature>
<dbReference type="Proteomes" id="UP000011761">
    <property type="component" value="Unassembled WGS sequence"/>
</dbReference>
<keyword evidence="3" id="KW-1185">Reference proteome</keyword>
<evidence type="ECO:0000313" key="3">
    <source>
        <dbReference type="Proteomes" id="UP000011761"/>
    </source>
</evidence>
<feature type="compositionally biased region" description="Basic residues" evidence="1">
    <location>
        <begin position="341"/>
        <end position="350"/>
    </location>
</feature>
<feature type="region of interest" description="Disordered" evidence="1">
    <location>
        <begin position="270"/>
        <end position="432"/>
    </location>
</feature>
<evidence type="ECO:0000256" key="1">
    <source>
        <dbReference type="SAM" id="MobiDB-lite"/>
    </source>
</evidence>
<dbReference type="eggNOG" id="ENOG502TDI7">
    <property type="taxonomic scope" value="Eukaryota"/>
</dbReference>
<sequence length="499" mass="53781">MSTVIVPSEWCVKSTLTDKQAKAETIMLDVPPSKHTPQLKLSKCHLIVRLPLHHLSSPYHLSFPPIFPSPFSASHLMRCIALQIFVNLKLGALTKQADASDGCPGVLVWSDEAKGRVLAGCAHLGISKSLRPDVPTARRLADLVGIPTIYGPFVYRTCLERTLAFIDNNIHPGTIPNAFGIDASKRVVWKAHTAYWVQKGGVKLASWEVMVAQESDDLRAYHEPAAGAAAAKKLGYKRIVDGALGQVAVAGVWDHVGALEVESSVESKSSVGGKSLVGMESSVESTAETESTAESEYEEEKDVENAHKKEAKQAKAKQTKAKKAKAKQAMAKAKQVMAKPVKAKQVKAKQVKQNSTKNVTAGKKGSGKAKTILEESSAESSAESTAESSEGEEESSKESEAENARQKPAKQKSSKIITAAKKKDSSVAKIQATTGKGGKDELYQQLHDLYHALTSRVGQHDQMVDLNTDKIATQAKLTDDTIALLYELQAKVKAEKGVL</sequence>
<dbReference type="GeneID" id="19110740"/>
<protein>
    <submittedName>
        <fullName evidence="2">Uncharacterized protein</fullName>
    </submittedName>
</protein>
<reference evidence="2 3" key="1">
    <citation type="journal article" date="2012" name="PLoS Pathog.">
        <title>Diverse lifestyles and strategies of plant pathogenesis encoded in the genomes of eighteen Dothideomycetes fungi.</title>
        <authorList>
            <person name="Ohm R.A."/>
            <person name="Feau N."/>
            <person name="Henrissat B."/>
            <person name="Schoch C.L."/>
            <person name="Horwitz B.A."/>
            <person name="Barry K.W."/>
            <person name="Condon B.J."/>
            <person name="Copeland A.C."/>
            <person name="Dhillon B."/>
            <person name="Glaser F."/>
            <person name="Hesse C.N."/>
            <person name="Kosti I."/>
            <person name="LaButti K."/>
            <person name="Lindquist E.A."/>
            <person name="Lucas S."/>
            <person name="Salamov A.A."/>
            <person name="Bradshaw R.E."/>
            <person name="Ciuffetti L."/>
            <person name="Hamelin R.C."/>
            <person name="Kema G.H.J."/>
            <person name="Lawrence C."/>
            <person name="Scott J.A."/>
            <person name="Spatafora J.W."/>
            <person name="Turgeon B.G."/>
            <person name="de Wit P.J.G.M."/>
            <person name="Zhong S."/>
            <person name="Goodwin S.B."/>
            <person name="Grigoriev I.V."/>
        </authorList>
    </citation>
    <scope>NUCLEOTIDE SEQUENCE [LARGE SCALE GENOMIC DNA]</scope>
    <source>
        <strain evidence="2 3">UAMH 10762</strain>
    </source>
</reference>
<dbReference type="RefSeq" id="XP_007681801.1">
    <property type="nucleotide sequence ID" value="XM_007683611.1"/>
</dbReference>
<feature type="compositionally biased region" description="Basic residues" evidence="1">
    <location>
        <begin position="314"/>
        <end position="326"/>
    </location>
</feature>
<dbReference type="HOGENOM" id="CLU_546248_0_0_1"/>
<dbReference type="EMBL" id="KB445565">
    <property type="protein sequence ID" value="EMC90927.1"/>
    <property type="molecule type" value="Genomic_DNA"/>
</dbReference>
<organism evidence="2 3">
    <name type="scientific">Baudoinia panamericana (strain UAMH 10762)</name>
    <name type="common">Angels' share fungus</name>
    <name type="synonym">Baudoinia compniacensis (strain UAMH 10762)</name>
    <dbReference type="NCBI Taxonomy" id="717646"/>
    <lineage>
        <taxon>Eukaryota</taxon>
        <taxon>Fungi</taxon>
        <taxon>Dikarya</taxon>
        <taxon>Ascomycota</taxon>
        <taxon>Pezizomycotina</taxon>
        <taxon>Dothideomycetes</taxon>
        <taxon>Dothideomycetidae</taxon>
        <taxon>Mycosphaerellales</taxon>
        <taxon>Teratosphaeriaceae</taxon>
        <taxon>Baudoinia</taxon>
    </lineage>
</organism>
<feature type="compositionally biased region" description="Acidic residues" evidence="1">
    <location>
        <begin position="291"/>
        <end position="302"/>
    </location>
</feature>